<sequence length="311" mass="33870">MPSLTHQVLAWALPRLRKSRDLDSAGAGSLAAERARIEAWHRSTAGEPLPTNAVTRFERRFVVTREEVAGAAGSFPAYVLAARGATPSRTVVYLHGGGYTAGIDPFHVRYVARLADRLGVRVVLPDYPLAPEHTWRDSHDALVDLTASWVSRSPGGAVLAGDSAGGGLALALALSLRDRGLPQPDRLLLHAPWVDLSTSTPETEQYDAVDPWLFLGKLRAYAAWWAGSEADLTRPEVSPALGDLTGLPRALVFQGTRDLLTPGTRLLARRAAEAGWDLTYVEEAGLLHVYPLLPLVPEARRAWRRTEAFLR</sequence>
<dbReference type="GO" id="GO:0016787">
    <property type="term" value="F:hydrolase activity"/>
    <property type="evidence" value="ECO:0007669"/>
    <property type="project" value="UniProtKB-KW"/>
</dbReference>
<evidence type="ECO:0000313" key="4">
    <source>
        <dbReference type="Proteomes" id="UP000604001"/>
    </source>
</evidence>
<name>A0ABR6UAT4_9ACTN</name>
<reference evidence="3 4" key="1">
    <citation type="submission" date="2020-08" db="EMBL/GenBank/DDBJ databases">
        <title>novel species in genus Nocardioides.</title>
        <authorList>
            <person name="Zhang G."/>
        </authorList>
    </citation>
    <scope>NUCLEOTIDE SEQUENCE [LARGE SCALE GENOMIC DNA]</scope>
    <source>
        <strain evidence="3 4">SC8A-24</strain>
    </source>
</reference>
<dbReference type="PANTHER" id="PTHR48081:SF8">
    <property type="entry name" value="ALPHA_BETA HYDROLASE FOLD-3 DOMAIN-CONTAINING PROTEIN-RELATED"/>
    <property type="match status" value="1"/>
</dbReference>
<evidence type="ECO:0000259" key="2">
    <source>
        <dbReference type="Pfam" id="PF07859"/>
    </source>
</evidence>
<dbReference type="Pfam" id="PF07859">
    <property type="entry name" value="Abhydrolase_3"/>
    <property type="match status" value="1"/>
</dbReference>
<dbReference type="Gene3D" id="3.40.50.1820">
    <property type="entry name" value="alpha/beta hydrolase"/>
    <property type="match status" value="1"/>
</dbReference>
<protein>
    <submittedName>
        <fullName evidence="3">Alpha/beta hydrolase</fullName>
    </submittedName>
</protein>
<keyword evidence="1 3" id="KW-0378">Hydrolase</keyword>
<dbReference type="EMBL" id="JACMYC010000008">
    <property type="protein sequence ID" value="MBC2961468.1"/>
    <property type="molecule type" value="Genomic_DNA"/>
</dbReference>
<organism evidence="3 4">
    <name type="scientific">Nocardioides deserti</name>
    <dbReference type="NCBI Taxonomy" id="1588644"/>
    <lineage>
        <taxon>Bacteria</taxon>
        <taxon>Bacillati</taxon>
        <taxon>Actinomycetota</taxon>
        <taxon>Actinomycetes</taxon>
        <taxon>Propionibacteriales</taxon>
        <taxon>Nocardioidaceae</taxon>
        <taxon>Nocardioides</taxon>
    </lineage>
</organism>
<keyword evidence="4" id="KW-1185">Reference proteome</keyword>
<dbReference type="InterPro" id="IPR013094">
    <property type="entry name" value="AB_hydrolase_3"/>
</dbReference>
<feature type="domain" description="Alpha/beta hydrolase fold-3" evidence="2">
    <location>
        <begin position="91"/>
        <end position="290"/>
    </location>
</feature>
<gene>
    <name evidence="3" type="ORF">H7344_14295</name>
</gene>
<evidence type="ECO:0000256" key="1">
    <source>
        <dbReference type="ARBA" id="ARBA00022801"/>
    </source>
</evidence>
<evidence type="ECO:0000313" key="3">
    <source>
        <dbReference type="EMBL" id="MBC2961468.1"/>
    </source>
</evidence>
<dbReference type="Proteomes" id="UP000604001">
    <property type="component" value="Unassembled WGS sequence"/>
</dbReference>
<dbReference type="InterPro" id="IPR029058">
    <property type="entry name" value="AB_hydrolase_fold"/>
</dbReference>
<dbReference type="SUPFAM" id="SSF53474">
    <property type="entry name" value="alpha/beta-Hydrolases"/>
    <property type="match status" value="1"/>
</dbReference>
<dbReference type="InterPro" id="IPR050300">
    <property type="entry name" value="GDXG_lipolytic_enzyme"/>
</dbReference>
<accession>A0ABR6UAT4</accession>
<comment type="caution">
    <text evidence="3">The sequence shown here is derived from an EMBL/GenBank/DDBJ whole genome shotgun (WGS) entry which is preliminary data.</text>
</comment>
<proteinExistence type="predicted"/>
<dbReference type="RefSeq" id="WP_186346689.1">
    <property type="nucleotide sequence ID" value="NZ_BMMR01000006.1"/>
</dbReference>
<dbReference type="PANTHER" id="PTHR48081">
    <property type="entry name" value="AB HYDROLASE SUPERFAMILY PROTEIN C4A8.06C"/>
    <property type="match status" value="1"/>
</dbReference>